<organism evidence="5 6">
    <name type="scientific">Caulobacter flavus</name>
    <dbReference type="NCBI Taxonomy" id="1679497"/>
    <lineage>
        <taxon>Bacteria</taxon>
        <taxon>Pseudomonadati</taxon>
        <taxon>Pseudomonadota</taxon>
        <taxon>Alphaproteobacteria</taxon>
        <taxon>Caulobacterales</taxon>
        <taxon>Caulobacteraceae</taxon>
        <taxon>Caulobacter</taxon>
    </lineage>
</organism>
<feature type="domain" description="Response regulatory" evidence="3">
    <location>
        <begin position="6"/>
        <end position="120"/>
    </location>
</feature>
<dbReference type="Proteomes" id="UP000234483">
    <property type="component" value="Unassembled WGS sequence"/>
</dbReference>
<dbReference type="InterPro" id="IPR050595">
    <property type="entry name" value="Bact_response_regulator"/>
</dbReference>
<dbReference type="Pfam" id="PF00072">
    <property type="entry name" value="Response_reg"/>
    <property type="match status" value="1"/>
</dbReference>
<dbReference type="PANTHER" id="PTHR44591">
    <property type="entry name" value="STRESS RESPONSE REGULATOR PROTEIN 1"/>
    <property type="match status" value="1"/>
</dbReference>
<reference evidence="4 7" key="2">
    <citation type="submission" date="2018-01" db="EMBL/GenBank/DDBJ databases">
        <title>Complete genome sequence of Caulobacter flavus RHGG3.</title>
        <authorList>
            <person name="Yang E."/>
        </authorList>
    </citation>
    <scope>NUCLEOTIDE SEQUENCE [LARGE SCALE GENOMIC DNA]</scope>
    <source>
        <strain evidence="4 7">RHGG3</strain>
    </source>
</reference>
<dbReference type="PROSITE" id="PS50110">
    <property type="entry name" value="RESPONSE_REGULATORY"/>
    <property type="match status" value="1"/>
</dbReference>
<evidence type="ECO:0000256" key="2">
    <source>
        <dbReference type="PROSITE-ProRule" id="PRU00169"/>
    </source>
</evidence>
<dbReference type="OrthoDB" id="9782655at2"/>
<gene>
    <name evidence="4" type="ORF">C1707_16175</name>
    <name evidence="5" type="ORF">CFHF_26805</name>
</gene>
<dbReference type="Proteomes" id="UP000281192">
    <property type="component" value="Chromosome"/>
</dbReference>
<protein>
    <recommendedName>
        <fullName evidence="3">Response regulatory domain-containing protein</fullName>
    </recommendedName>
</protein>
<reference evidence="5 6" key="1">
    <citation type="submission" date="2017-12" db="EMBL/GenBank/DDBJ databases">
        <title>The genome sequence of Caulobacter flavus CGMCC1 15093.</title>
        <authorList>
            <person name="Gao J."/>
            <person name="Mao X."/>
            <person name="Sun J."/>
        </authorList>
    </citation>
    <scope>NUCLEOTIDE SEQUENCE [LARGE SCALE GENOMIC DNA]</scope>
    <source>
        <strain evidence="5 6">CGMCC1 15093</strain>
    </source>
</reference>
<evidence type="ECO:0000259" key="3">
    <source>
        <dbReference type="PROSITE" id="PS50110"/>
    </source>
</evidence>
<evidence type="ECO:0000313" key="6">
    <source>
        <dbReference type="Proteomes" id="UP000234483"/>
    </source>
</evidence>
<dbReference type="GO" id="GO:0000160">
    <property type="term" value="P:phosphorelay signal transduction system"/>
    <property type="evidence" value="ECO:0007669"/>
    <property type="project" value="InterPro"/>
</dbReference>
<dbReference type="PANTHER" id="PTHR44591:SF25">
    <property type="entry name" value="CHEMOTAXIS TWO-COMPONENT RESPONSE REGULATOR"/>
    <property type="match status" value="1"/>
</dbReference>
<dbReference type="Gene3D" id="3.40.50.2300">
    <property type="match status" value="1"/>
</dbReference>
<keyword evidence="7" id="KW-1185">Reference proteome</keyword>
<dbReference type="EMBL" id="CP026100">
    <property type="protein sequence ID" value="AYV47673.1"/>
    <property type="molecule type" value="Genomic_DNA"/>
</dbReference>
<evidence type="ECO:0000313" key="7">
    <source>
        <dbReference type="Proteomes" id="UP000281192"/>
    </source>
</evidence>
<dbReference type="AlphaFoldDB" id="A0A2N5CKI2"/>
<sequence length="123" mass="13170">MSTEALFAIVDDDEAVREALSELLEVSGWPSLTFADAAAFLAAHVRGRFAAVVTDLHLPGRNGLQLQQHLRSADPDLPVIVISAQSDAAVRARCLASGAAAYLTKPINDRLLLEHLATAAERR</sequence>
<evidence type="ECO:0000313" key="5">
    <source>
        <dbReference type="EMBL" id="PLR05829.1"/>
    </source>
</evidence>
<dbReference type="SUPFAM" id="SSF52172">
    <property type="entry name" value="CheY-like"/>
    <property type="match status" value="1"/>
</dbReference>
<proteinExistence type="predicted"/>
<dbReference type="SMART" id="SM00448">
    <property type="entry name" value="REC"/>
    <property type="match status" value="1"/>
</dbReference>
<dbReference type="KEGG" id="cfh:C1707_16175"/>
<dbReference type="RefSeq" id="WP_101715961.1">
    <property type="nucleotide sequence ID" value="NZ_CP026100.1"/>
</dbReference>
<evidence type="ECO:0000256" key="1">
    <source>
        <dbReference type="ARBA" id="ARBA00022553"/>
    </source>
</evidence>
<dbReference type="EMBL" id="PJRQ01000057">
    <property type="protein sequence ID" value="PLR05829.1"/>
    <property type="molecule type" value="Genomic_DNA"/>
</dbReference>
<keyword evidence="1 2" id="KW-0597">Phosphoprotein</keyword>
<accession>A0A2N5CKI2</accession>
<dbReference type="InterPro" id="IPR011006">
    <property type="entry name" value="CheY-like_superfamily"/>
</dbReference>
<dbReference type="InterPro" id="IPR001789">
    <property type="entry name" value="Sig_transdc_resp-reg_receiver"/>
</dbReference>
<evidence type="ECO:0000313" key="4">
    <source>
        <dbReference type="EMBL" id="AYV47673.1"/>
    </source>
</evidence>
<name>A0A2N5CKI2_9CAUL</name>
<feature type="modified residue" description="4-aspartylphosphate" evidence="2">
    <location>
        <position position="55"/>
    </location>
</feature>